<gene>
    <name evidence="3" type="ORF">Ocin01_14100</name>
</gene>
<evidence type="ECO:0000256" key="1">
    <source>
        <dbReference type="SAM" id="Coils"/>
    </source>
</evidence>
<evidence type="ECO:0000313" key="4">
    <source>
        <dbReference type="Proteomes" id="UP000094527"/>
    </source>
</evidence>
<feature type="compositionally biased region" description="Basic and acidic residues" evidence="2">
    <location>
        <begin position="369"/>
        <end position="401"/>
    </location>
</feature>
<dbReference type="EMBL" id="LJIJ01001196">
    <property type="protein sequence ID" value="ODM92582.1"/>
    <property type="molecule type" value="Genomic_DNA"/>
</dbReference>
<feature type="compositionally biased region" description="Polar residues" evidence="2">
    <location>
        <begin position="212"/>
        <end position="233"/>
    </location>
</feature>
<proteinExistence type="predicted"/>
<reference evidence="3 4" key="1">
    <citation type="journal article" date="2016" name="Genome Biol. Evol.">
        <title>Gene Family Evolution Reflects Adaptation to Soil Environmental Stressors in the Genome of the Collembolan Orchesella cincta.</title>
        <authorList>
            <person name="Faddeeva-Vakhrusheva A."/>
            <person name="Derks M.F."/>
            <person name="Anvar S.Y."/>
            <person name="Agamennone V."/>
            <person name="Suring W."/>
            <person name="Smit S."/>
            <person name="van Straalen N.M."/>
            <person name="Roelofs D."/>
        </authorList>
    </citation>
    <scope>NUCLEOTIDE SEQUENCE [LARGE SCALE GENOMIC DNA]</scope>
    <source>
        <tissue evidence="3">Mixed pool</tissue>
    </source>
</reference>
<sequence>MHRLNCDDTSFVPAVSTIPTDISSIVEVCVTSRADVLNENCPTPSAATRGREKRLGSARYNKLQEELEEMRRLENKMRGAMNRLHNGVVYERSRGTKGSSSSGASTMCEVVQEYEKYLEMYPFKEHELAGSEVLEEHIRTHLMKIKHQIGLVEKYNRALLEKESKRSRSGGRRKPSKTNEIRNPRARGYDKNESTEEKQSMPVFKTRIPIPSSRSRGTSYDQFPTTTSSNNFTKYSSDAKAKHIKLGTRIRDPPPPAAKLGGSGLRNPVVDNRLPATVEYERWTWPNERQVTTKRSHEAPIGKVKSVHEKVADKSRGKPYIDKDKRHSSGDQDHNGGLTDDEGSQTSYGVTENDCDEMNRTFTKQKLSATDHKLHEEERGRKLNRGTHTDEPEEQSRDKSSGRKTRNPWTLTDNNSKTREQEFPTAEYSKPEAMHGDAQIPVPSVKIKKSVAFYVPLFCDNCNEPVEPDNNSKGNCYNCQNKFKWFCETKGEDGLYDAKGPLGIQECFKDAWCSEKLQKRSEDLLSSRFERLSDDDKLYLGMLAKQFSGQEATAFLRNKCHFEGDELLERVCKYLEICRNHKEQDFGAMKEPEKRQNLVVTEQEMRERTARLRGESAILMEKRRREEEQCRRAANRLLKNTYDLKVRKCLKVGGRRNIGIFSEVNVFKYRYNRDNYCY</sequence>
<dbReference type="AlphaFoldDB" id="A0A1D2MI43"/>
<feature type="region of interest" description="Disordered" evidence="2">
    <location>
        <begin position="162"/>
        <end position="233"/>
    </location>
</feature>
<feature type="region of interest" description="Disordered" evidence="2">
    <location>
        <begin position="248"/>
        <end position="268"/>
    </location>
</feature>
<feature type="compositionally biased region" description="Basic residues" evidence="2">
    <location>
        <begin position="167"/>
        <end position="176"/>
    </location>
</feature>
<accession>A0A1D2MI43</accession>
<comment type="caution">
    <text evidence="3">The sequence shown here is derived from an EMBL/GenBank/DDBJ whole genome shotgun (WGS) entry which is preliminary data.</text>
</comment>
<evidence type="ECO:0000256" key="2">
    <source>
        <dbReference type="SAM" id="MobiDB-lite"/>
    </source>
</evidence>
<keyword evidence="1" id="KW-0175">Coiled coil</keyword>
<name>A0A1D2MI43_ORCCI</name>
<dbReference type="Proteomes" id="UP000094527">
    <property type="component" value="Unassembled WGS sequence"/>
</dbReference>
<protein>
    <submittedName>
        <fullName evidence="3">Uncharacterized protein</fullName>
    </submittedName>
</protein>
<feature type="region of interest" description="Disordered" evidence="2">
    <location>
        <begin position="366"/>
        <end position="435"/>
    </location>
</feature>
<feature type="compositionally biased region" description="Basic and acidic residues" evidence="2">
    <location>
        <begin position="295"/>
        <end position="334"/>
    </location>
</feature>
<organism evidence="3 4">
    <name type="scientific">Orchesella cincta</name>
    <name type="common">Springtail</name>
    <name type="synonym">Podura cincta</name>
    <dbReference type="NCBI Taxonomy" id="48709"/>
    <lineage>
        <taxon>Eukaryota</taxon>
        <taxon>Metazoa</taxon>
        <taxon>Ecdysozoa</taxon>
        <taxon>Arthropoda</taxon>
        <taxon>Hexapoda</taxon>
        <taxon>Collembola</taxon>
        <taxon>Entomobryomorpha</taxon>
        <taxon>Entomobryoidea</taxon>
        <taxon>Orchesellidae</taxon>
        <taxon>Orchesellinae</taxon>
        <taxon>Orchesella</taxon>
    </lineage>
</organism>
<feature type="coiled-coil region" evidence="1">
    <location>
        <begin position="53"/>
        <end position="83"/>
    </location>
</feature>
<keyword evidence="4" id="KW-1185">Reference proteome</keyword>
<feature type="region of interest" description="Disordered" evidence="2">
    <location>
        <begin position="289"/>
        <end position="352"/>
    </location>
</feature>
<evidence type="ECO:0000313" key="3">
    <source>
        <dbReference type="EMBL" id="ODM92582.1"/>
    </source>
</evidence>
<feature type="compositionally biased region" description="Basic and acidic residues" evidence="2">
    <location>
        <begin position="177"/>
        <end position="199"/>
    </location>
</feature>